<feature type="compositionally biased region" description="Acidic residues" evidence="3">
    <location>
        <begin position="141"/>
        <end position="158"/>
    </location>
</feature>
<reference evidence="6" key="1">
    <citation type="submission" date="2025-08" db="UniProtKB">
        <authorList>
            <consortium name="RefSeq"/>
        </authorList>
    </citation>
    <scope>IDENTIFICATION</scope>
</reference>
<evidence type="ECO:0000256" key="2">
    <source>
        <dbReference type="PROSITE-ProRule" id="PRU00035"/>
    </source>
</evidence>
<feature type="compositionally biased region" description="Basic and acidic residues" evidence="3">
    <location>
        <begin position="743"/>
        <end position="759"/>
    </location>
</feature>
<dbReference type="eggNOG" id="KOG0955">
    <property type="taxonomic scope" value="Eukaryota"/>
</dbReference>
<dbReference type="AlphaFoldDB" id="A0A1U8B901"/>
<dbReference type="RefSeq" id="XP_010276129.1">
    <property type="nucleotide sequence ID" value="XM_010277827.2"/>
</dbReference>
<feature type="compositionally biased region" description="Basic residues" evidence="3">
    <location>
        <begin position="1"/>
        <end position="12"/>
    </location>
</feature>
<evidence type="ECO:0000259" key="4">
    <source>
        <dbReference type="PROSITE" id="PS50014"/>
    </source>
</evidence>
<dbReference type="SUPFAM" id="SSF47370">
    <property type="entry name" value="Bromodomain"/>
    <property type="match status" value="1"/>
</dbReference>
<dbReference type="STRING" id="4432.A0A1U8B901"/>
<evidence type="ECO:0000313" key="6">
    <source>
        <dbReference type="RefSeq" id="XP_010276129.1"/>
    </source>
</evidence>
<dbReference type="OrthoDB" id="21449at2759"/>
<dbReference type="PANTHER" id="PTHR22881">
    <property type="entry name" value="BROMODOMAIN CONTAINING PROTEIN"/>
    <property type="match status" value="1"/>
</dbReference>
<feature type="compositionally biased region" description="Basic and acidic residues" evidence="3">
    <location>
        <begin position="166"/>
        <end position="178"/>
    </location>
</feature>
<feature type="region of interest" description="Disordered" evidence="3">
    <location>
        <begin position="1"/>
        <end position="197"/>
    </location>
</feature>
<dbReference type="OMA" id="KRPISRN"/>
<dbReference type="Proteomes" id="UP000189703">
    <property type="component" value="Unplaced"/>
</dbReference>
<feature type="region of interest" description="Disordered" evidence="3">
    <location>
        <begin position="673"/>
        <end position="694"/>
    </location>
</feature>
<dbReference type="PANTHER" id="PTHR22881:SF42">
    <property type="entry name" value="DNA-BINDING BROMODOMAIN-CONTAINING PROTEIN"/>
    <property type="match status" value="1"/>
</dbReference>
<keyword evidence="5" id="KW-1185">Reference proteome</keyword>
<feature type="region of interest" description="Disordered" evidence="3">
    <location>
        <begin position="722"/>
        <end position="766"/>
    </location>
</feature>
<evidence type="ECO:0000313" key="5">
    <source>
        <dbReference type="Proteomes" id="UP000189703"/>
    </source>
</evidence>
<dbReference type="SMART" id="SM00297">
    <property type="entry name" value="BROMO"/>
    <property type="match status" value="1"/>
</dbReference>
<dbReference type="CDD" id="cd04369">
    <property type="entry name" value="Bromodomain"/>
    <property type="match status" value="1"/>
</dbReference>
<name>A0A1U8B901_NELNU</name>
<dbReference type="PRINTS" id="PR00503">
    <property type="entry name" value="BROMODOMAIN"/>
</dbReference>
<proteinExistence type="predicted"/>
<dbReference type="PROSITE" id="PS50014">
    <property type="entry name" value="BROMODOMAIN_2"/>
    <property type="match status" value="1"/>
</dbReference>
<dbReference type="Pfam" id="PF00439">
    <property type="entry name" value="Bromodomain"/>
    <property type="match status" value="1"/>
</dbReference>
<dbReference type="InterPro" id="IPR036427">
    <property type="entry name" value="Bromodomain-like_sf"/>
</dbReference>
<dbReference type="FunCoup" id="A0A1U8B901">
    <property type="interactions" value="2087"/>
</dbReference>
<feature type="compositionally biased region" description="Polar residues" evidence="3">
    <location>
        <begin position="179"/>
        <end position="193"/>
    </location>
</feature>
<feature type="compositionally biased region" description="Polar residues" evidence="3">
    <location>
        <begin position="894"/>
        <end position="915"/>
    </location>
</feature>
<feature type="compositionally biased region" description="Low complexity" evidence="3">
    <location>
        <begin position="674"/>
        <end position="694"/>
    </location>
</feature>
<dbReference type="Gene3D" id="1.20.920.10">
    <property type="entry name" value="Bromodomain-like"/>
    <property type="match status" value="1"/>
</dbReference>
<dbReference type="KEGG" id="nnu:104610954"/>
<dbReference type="InterPro" id="IPR001487">
    <property type="entry name" value="Bromodomain"/>
</dbReference>
<feature type="compositionally biased region" description="Basic and acidic residues" evidence="3">
    <location>
        <begin position="13"/>
        <end position="24"/>
    </location>
</feature>
<keyword evidence="1 2" id="KW-0103">Bromodomain</keyword>
<dbReference type="InterPro" id="IPR018359">
    <property type="entry name" value="Bromodomain_CS"/>
</dbReference>
<dbReference type="InParanoid" id="A0A1U8B901"/>
<dbReference type="GeneID" id="104610954"/>
<dbReference type="InterPro" id="IPR051831">
    <property type="entry name" value="Bromodomain_contain_prot"/>
</dbReference>
<feature type="domain" description="Bromo" evidence="4">
    <location>
        <begin position="210"/>
        <end position="280"/>
    </location>
</feature>
<protein>
    <submittedName>
        <fullName evidence="6">Uncharacterized protein LOC104610954</fullName>
    </submittedName>
</protein>
<feature type="compositionally biased region" description="Acidic residues" evidence="3">
    <location>
        <begin position="53"/>
        <end position="64"/>
    </location>
</feature>
<feature type="region of interest" description="Disordered" evidence="3">
    <location>
        <begin position="872"/>
        <end position="921"/>
    </location>
</feature>
<dbReference type="PROSITE" id="PS00633">
    <property type="entry name" value="BROMODOMAIN_1"/>
    <property type="match status" value="1"/>
</dbReference>
<evidence type="ECO:0000256" key="1">
    <source>
        <dbReference type="ARBA" id="ARBA00023117"/>
    </source>
</evidence>
<sequence length="921" mass="100604">MGKIARKKKGRPSKAELALRDGLRRNPPLEPLPETDLRRSLRRRNLTFHGDLDDYDDDEEDDEDERRKKKLKLVLKLPQKAGFGGVDSSGSLTRADAGNVAHASAPESRSDAAATTAVVSASSSEYGDGNKPFKKRRIDGDDGGYDDGDGDDDDEDDDARSIGSGDQKKERGRNDSSRRTNSVLGASSASQLGTPMPDKKSLELILDKLQKKDTYGVYAEPVDPEELPDYHDVIEHPMDFSTIRKKLASGAYSNFEQFESDVFLICTNAMQYNAPETIYFKQARSIQELARKKFQKLRIDIGRTETELKSEEKPKTGSVLKKPVKKSLCRNTQEPLGSDFSSGATLATTGDACTWSNLVQAEKSNHVDGVGDVNSCLIDNKPEKTEEHLSGKGVPSKFGRKPFVVDENRRATYNISNQPVIRTESIFTTFDGESKQFVAVGLHADHSYARSLARFAATLGPIAWKVASQRIEQALPVGVKFGRGWVGEYEPLPTPVLMVENNNPKQPACITNLNCKPELRKDDRSTEGLKVAQDEAKLGFRTLNSSGMASCIKAPDPAIVHGGSNLEGKLFGVVGTKPIINSTSQRQMPSIMNFVKSNNNIPQQVELNCSSSAGGGPTEIAPRKQLECSSEMTSLRLLEMVSRNRNLMQSIPFKKTESEGAVAGGLSNGKVVTSSSNGNRLTSSSSNVVPSQPSGYVNCFPRGSQEQGLSDPVQLMKMLAEKTQNQQKSSICPMVDTQPVPSLRRDDSSTVQSSRRDDSSTAANTAARAWMSVGAAEFKPRDNSSSPKMQIAAASLYNPARELPQPVSRCEELLISSGLQMQSEKSRFTPNAFRPQSFYVGNGARHQNSGPMILPPLVTTDLARFQTESPWRGLVPHTQPKQKQEMLPPDLNIGCQSSGSPVRQSSGIMVDSQQPDLALQL</sequence>
<gene>
    <name evidence="6" type="primary">LOC104610954</name>
</gene>
<evidence type="ECO:0000256" key="3">
    <source>
        <dbReference type="SAM" id="MobiDB-lite"/>
    </source>
</evidence>
<accession>A0A1U8B901</accession>
<feature type="compositionally biased region" description="Low complexity" evidence="3">
    <location>
        <begin position="111"/>
        <end position="124"/>
    </location>
</feature>
<organism evidence="5 6">
    <name type="scientific">Nelumbo nucifera</name>
    <name type="common">Sacred lotus</name>
    <dbReference type="NCBI Taxonomy" id="4432"/>
    <lineage>
        <taxon>Eukaryota</taxon>
        <taxon>Viridiplantae</taxon>
        <taxon>Streptophyta</taxon>
        <taxon>Embryophyta</taxon>
        <taxon>Tracheophyta</taxon>
        <taxon>Spermatophyta</taxon>
        <taxon>Magnoliopsida</taxon>
        <taxon>Proteales</taxon>
        <taxon>Nelumbonaceae</taxon>
        <taxon>Nelumbo</taxon>
    </lineage>
</organism>